<dbReference type="KEGG" id="bsb:Bresu_0071"/>
<dbReference type="HOGENOM" id="CLU_328919_0_0_5"/>
<name>D9QI83_BRESC</name>
<evidence type="ECO:0000313" key="3">
    <source>
        <dbReference type="EMBL" id="ADK99385.1"/>
    </source>
</evidence>
<dbReference type="InParanoid" id="D9QI83"/>
<dbReference type="STRING" id="633149.Bresu_0071"/>
<gene>
    <name evidence="3" type="ordered locus">Bresu_0071</name>
</gene>
<accession>D9QI83</accession>
<feature type="region of interest" description="Disordered" evidence="1">
    <location>
        <begin position="476"/>
        <end position="521"/>
    </location>
</feature>
<dbReference type="BioCyc" id="BSUB633149:G1GM8-73-MONOMER"/>
<feature type="domain" description="Bacteriophage tail tape measure N-terminal" evidence="2">
    <location>
        <begin position="170"/>
        <end position="366"/>
    </location>
</feature>
<dbReference type="OrthoDB" id="7178926at2"/>
<organism evidence="3 4">
    <name type="scientific">Brevundimonas subvibrioides (strain ATCC 15264 / DSM 4735 / LMG 14903 / NBRC 16000 / CB 81)</name>
    <name type="common">Caulobacter subvibrioides</name>
    <dbReference type="NCBI Taxonomy" id="633149"/>
    <lineage>
        <taxon>Bacteria</taxon>
        <taxon>Pseudomonadati</taxon>
        <taxon>Pseudomonadota</taxon>
        <taxon>Alphaproteobacteria</taxon>
        <taxon>Caulobacterales</taxon>
        <taxon>Caulobacteraceae</taxon>
        <taxon>Brevundimonas</taxon>
    </lineage>
</organism>
<dbReference type="EMBL" id="CP002102">
    <property type="protein sequence ID" value="ADK99385.1"/>
    <property type="molecule type" value="Genomic_DNA"/>
</dbReference>
<evidence type="ECO:0000256" key="1">
    <source>
        <dbReference type="SAM" id="MobiDB-lite"/>
    </source>
</evidence>
<feature type="compositionally biased region" description="Basic and acidic residues" evidence="1">
    <location>
        <begin position="507"/>
        <end position="521"/>
    </location>
</feature>
<proteinExistence type="predicted"/>
<evidence type="ECO:0000313" key="4">
    <source>
        <dbReference type="Proteomes" id="UP000002696"/>
    </source>
</evidence>
<dbReference type="eggNOG" id="COG3096">
    <property type="taxonomic scope" value="Bacteria"/>
</dbReference>
<sequence length="913" mass="97983">MSTRNVAFRLKSEGKSELIRDVSEAKAAMVGAYDAAAASAEKASVATERQERRYRQLAQAARESESQSRNQATINGLIGVGDGSGKSARDSAALFEAQADAMEKAERRAAQLKVVLDPVGRAQDQLNDELRENIELQRQGFLTTEQLAQAQQLARTRFDETTMAIERQNRGMSRQAVASRLNLARQGADVAVTAAMGMNPAMIAIQQGPQILDALATSGFKASAGLIAAGAAATALAGGVALLGAAWLEGEDAALAYERAVTGIGRTADLSAAELEALTVTAAEQGEVSEKAARQQATAYLATGRIGGEVIGGLIRIGKDYASVMGLDAEAATQSLARAMVEPDKAGRELTRTMGLLDQAQLRQIDSLIKSGDLLGAQKILLEALDGAVSGHAANVGQITSAWDAASRAIGGAINKFGEWLYVTETEKLAKMDSDIAKVQRGEGAGDLGVMTDRRNQLAFQIGYDNAARENAARLASRNQTAQLSEDRRAAAARGGSTRRGPDPAVEAEREAREALQRQRREEDVAAQQALAIAQARNDVDMVRRLENENALRQRTRQLIDDEVSATEAATKAEREQAELIAARGVQRDRELATIIRMNDLEVARILGNERLVASGERYLDLQDRIARYQSAGAQSLEAAVRAGFDLLAVDQARAKVMEQVNAEAEADRRLTLARLSGDDGEARRLLMEKRINDRAREIEDQSRLGPNPMNRGDGVDQAMSEIQGELDAEARGVRRAWVRDFIGDIREGGIGEALGRQFETASDRLINRLLDQLFEIDWGQMFKGGGGTGGSGDWASAIVQGAKFLFGKNANGTDFWTGGPTWVGERGPELINLPRGAQVIEHNRAMRTAFAGSERSAPNISLVINAPGADSAAADRIEAKVDAFAAALPSMLNSMVPGIVTDGYKRRVIRFE</sequence>
<dbReference type="Proteomes" id="UP000002696">
    <property type="component" value="Chromosome"/>
</dbReference>
<dbReference type="InterPro" id="IPR009628">
    <property type="entry name" value="Phage_tape_measure_N"/>
</dbReference>
<evidence type="ECO:0000259" key="2">
    <source>
        <dbReference type="Pfam" id="PF06791"/>
    </source>
</evidence>
<keyword evidence="4" id="KW-1185">Reference proteome</keyword>
<dbReference type="Pfam" id="PF06791">
    <property type="entry name" value="TMP_2"/>
    <property type="match status" value="1"/>
</dbReference>
<dbReference type="AlphaFoldDB" id="D9QI83"/>
<reference evidence="4" key="1">
    <citation type="journal article" date="2011" name="J. Bacteriol.">
        <title>Genome sequences of eight morphologically diverse alphaproteobacteria.</title>
        <authorList>
            <consortium name="US DOE Joint Genome Institute"/>
            <person name="Brown P.J."/>
            <person name="Kysela D.T."/>
            <person name="Buechlein A."/>
            <person name="Hemmerich C."/>
            <person name="Brun Y.V."/>
        </authorList>
    </citation>
    <scope>NUCLEOTIDE SEQUENCE [LARGE SCALE GENOMIC DNA]</scope>
    <source>
        <strain evidence="4">ATCC 15264 / DSM 4735 / LMG 14903 / NBRC 16000 / CB 81</strain>
    </source>
</reference>
<protein>
    <submittedName>
        <fullName evidence="3">Prophage tail length tape measure</fullName>
    </submittedName>
</protein>